<protein>
    <recommendedName>
        <fullName evidence="14">G-protein coupled receptors family 1 profile domain-containing protein</fullName>
    </recommendedName>
</protein>
<dbReference type="EMBL" id="CAJPEX010003917">
    <property type="protein sequence ID" value="CAG0922653.1"/>
    <property type="molecule type" value="Genomic_DNA"/>
</dbReference>
<dbReference type="GO" id="GO:0005886">
    <property type="term" value="C:plasma membrane"/>
    <property type="evidence" value="ECO:0007669"/>
    <property type="project" value="UniProtKB-SubCell"/>
</dbReference>
<evidence type="ECO:0000256" key="10">
    <source>
        <dbReference type="ARBA" id="ARBA00023180"/>
    </source>
</evidence>
<dbReference type="PRINTS" id="PR00237">
    <property type="entry name" value="GPCRRHODOPSN"/>
</dbReference>
<dbReference type="GO" id="GO:0004994">
    <property type="term" value="F:somatostatin receptor activity"/>
    <property type="evidence" value="ECO:0007669"/>
    <property type="project" value="InterPro"/>
</dbReference>
<dbReference type="InterPro" id="IPR017452">
    <property type="entry name" value="GPCR_Rhodpsn_7TM"/>
</dbReference>
<evidence type="ECO:0000256" key="4">
    <source>
        <dbReference type="ARBA" id="ARBA00022692"/>
    </source>
</evidence>
<evidence type="ECO:0000256" key="3">
    <source>
        <dbReference type="ARBA" id="ARBA00022475"/>
    </source>
</evidence>
<keyword evidence="4 13" id="KW-0812">Transmembrane</keyword>
<feature type="transmembrane region" description="Helical" evidence="13">
    <location>
        <begin position="277"/>
        <end position="300"/>
    </location>
</feature>
<name>A0A7R9GIN6_9CRUS</name>
<keyword evidence="7 13" id="KW-0472">Membrane</keyword>
<feature type="transmembrane region" description="Helical" evidence="13">
    <location>
        <begin position="321"/>
        <end position="342"/>
    </location>
</feature>
<dbReference type="Gene3D" id="1.20.1070.10">
    <property type="entry name" value="Rhodopsin 7-helix transmembrane proteins"/>
    <property type="match status" value="1"/>
</dbReference>
<feature type="transmembrane region" description="Helical" evidence="13">
    <location>
        <begin position="226"/>
        <end position="248"/>
    </location>
</feature>
<comment type="subcellular location">
    <subcellularLocation>
        <location evidence="1">Cell membrane</location>
        <topology evidence="1">Multi-pass membrane protein</topology>
    </subcellularLocation>
</comment>
<keyword evidence="16" id="KW-1185">Reference proteome</keyword>
<dbReference type="AlphaFoldDB" id="A0A7R9GIN6"/>
<gene>
    <name evidence="15" type="ORF">NMOB1V02_LOCUS10125</name>
</gene>
<dbReference type="GO" id="GO:0043005">
    <property type="term" value="C:neuron projection"/>
    <property type="evidence" value="ECO:0007669"/>
    <property type="project" value="TreeGrafter"/>
</dbReference>
<organism evidence="15">
    <name type="scientific">Notodromas monacha</name>
    <dbReference type="NCBI Taxonomy" id="399045"/>
    <lineage>
        <taxon>Eukaryota</taxon>
        <taxon>Metazoa</taxon>
        <taxon>Ecdysozoa</taxon>
        <taxon>Arthropoda</taxon>
        <taxon>Crustacea</taxon>
        <taxon>Oligostraca</taxon>
        <taxon>Ostracoda</taxon>
        <taxon>Podocopa</taxon>
        <taxon>Podocopida</taxon>
        <taxon>Cypridocopina</taxon>
        <taxon>Cypridoidea</taxon>
        <taxon>Cyprididae</taxon>
        <taxon>Notodromas</taxon>
    </lineage>
</organism>
<keyword evidence="5 13" id="KW-1133">Transmembrane helix</keyword>
<dbReference type="PANTHER" id="PTHR24229">
    <property type="entry name" value="NEUROPEPTIDES RECEPTOR"/>
    <property type="match status" value="1"/>
</dbReference>
<feature type="transmembrane region" description="Helical" evidence="13">
    <location>
        <begin position="362"/>
        <end position="387"/>
    </location>
</feature>
<dbReference type="PRINTS" id="PR00246">
    <property type="entry name" value="SOMATOSTATNR"/>
</dbReference>
<keyword evidence="8" id="KW-1015">Disulfide bond</keyword>
<evidence type="ECO:0000256" key="2">
    <source>
        <dbReference type="ARBA" id="ARBA00010663"/>
    </source>
</evidence>
<dbReference type="GO" id="GO:0042277">
    <property type="term" value="F:peptide binding"/>
    <property type="evidence" value="ECO:0007669"/>
    <property type="project" value="TreeGrafter"/>
</dbReference>
<evidence type="ECO:0000256" key="13">
    <source>
        <dbReference type="SAM" id="Phobius"/>
    </source>
</evidence>
<keyword evidence="10" id="KW-0325">Glycoprotein</keyword>
<feature type="domain" description="G-protein coupled receptors family 1 profile" evidence="14">
    <location>
        <begin position="129"/>
        <end position="384"/>
    </location>
</feature>
<proteinExistence type="inferred from homology"/>
<feature type="transmembrane region" description="Helical" evidence="13">
    <location>
        <begin position="117"/>
        <end position="138"/>
    </location>
</feature>
<dbReference type="Pfam" id="PF00001">
    <property type="entry name" value="7tm_1"/>
    <property type="match status" value="1"/>
</dbReference>
<evidence type="ECO:0000313" key="15">
    <source>
        <dbReference type="EMBL" id="CAD7282501.1"/>
    </source>
</evidence>
<evidence type="ECO:0000256" key="5">
    <source>
        <dbReference type="ARBA" id="ARBA00022989"/>
    </source>
</evidence>
<feature type="transmembrane region" description="Helical" evidence="13">
    <location>
        <begin position="186"/>
        <end position="205"/>
    </location>
</feature>
<evidence type="ECO:0000256" key="8">
    <source>
        <dbReference type="ARBA" id="ARBA00023157"/>
    </source>
</evidence>
<feature type="region of interest" description="Disordered" evidence="12">
    <location>
        <begin position="79"/>
        <end position="101"/>
    </location>
</feature>
<evidence type="ECO:0000259" key="14">
    <source>
        <dbReference type="PROSITE" id="PS50262"/>
    </source>
</evidence>
<evidence type="ECO:0000256" key="1">
    <source>
        <dbReference type="ARBA" id="ARBA00004651"/>
    </source>
</evidence>
<evidence type="ECO:0000313" key="16">
    <source>
        <dbReference type="Proteomes" id="UP000678499"/>
    </source>
</evidence>
<keyword evidence="6" id="KW-0297">G-protein coupled receptor</keyword>
<evidence type="ECO:0000256" key="12">
    <source>
        <dbReference type="SAM" id="MobiDB-lite"/>
    </source>
</evidence>
<reference evidence="15" key="1">
    <citation type="submission" date="2020-11" db="EMBL/GenBank/DDBJ databases">
        <authorList>
            <person name="Tran Van P."/>
        </authorList>
    </citation>
    <scope>NUCLEOTIDE SEQUENCE</scope>
</reference>
<keyword evidence="11" id="KW-0807">Transducer</keyword>
<feature type="transmembrane region" description="Helical" evidence="13">
    <location>
        <begin position="150"/>
        <end position="174"/>
    </location>
</feature>
<keyword evidence="3" id="KW-1003">Cell membrane</keyword>
<dbReference type="SUPFAM" id="SSF81321">
    <property type="entry name" value="Family A G protein-coupled receptor-like"/>
    <property type="match status" value="1"/>
</dbReference>
<sequence>MAAVVVSLMMMMVRCWPRLSLMLLLSVMLLSSPSLALLRLNSSLFLSTSTMTTTTTTTMDNDKQLMMLSSLTPTAAATTMPHSHAATGGEEEEQQHNSSQQQQHHHYQQILSAVSQVMFVVICVVGLCGNTLVIYVVARYSKMQTVTNTYILNLAVADECFLVGLPFLLATSVLRSWPFGYVMCKVYMTTTGINQFTSSAFLTVMSGDRYIAICHAVKGSGLRTPVISRVVALTTWMVSALLMAPLFIYSSTRVTNNTTGVATCTIFLPEDNQRRSYVVFTMYNLMASFVIPLGFIVLFYSQVISTLRKSRARKRNTRKKVTRLVLTVIVAYVICWLPYWLGQVALVGQLLDLVPDVSPVALVNYNIVAAIPMYCNSAINPILYAFLSDNFRKSFFKACGMCSFLQYIVFWDRTRDGDE</sequence>
<dbReference type="InterPro" id="IPR000276">
    <property type="entry name" value="GPCR_Rhodpsn"/>
</dbReference>
<dbReference type="InterPro" id="IPR000586">
    <property type="entry name" value="Somatstn_rcpt"/>
</dbReference>
<dbReference type="Proteomes" id="UP000678499">
    <property type="component" value="Unassembled WGS sequence"/>
</dbReference>
<accession>A0A7R9GIN6</accession>
<evidence type="ECO:0000256" key="7">
    <source>
        <dbReference type="ARBA" id="ARBA00023136"/>
    </source>
</evidence>
<evidence type="ECO:0000256" key="11">
    <source>
        <dbReference type="ARBA" id="ARBA00023224"/>
    </source>
</evidence>
<dbReference type="PANTHER" id="PTHR24229:SF40">
    <property type="entry name" value="ALLATOSTATIN C RECEPTOR 1-RELATED"/>
    <property type="match status" value="1"/>
</dbReference>
<comment type="similarity">
    <text evidence="2">Belongs to the G-protein coupled receptor 1 family.</text>
</comment>
<evidence type="ECO:0000256" key="6">
    <source>
        <dbReference type="ARBA" id="ARBA00023040"/>
    </source>
</evidence>
<keyword evidence="9" id="KW-0675">Receptor</keyword>
<evidence type="ECO:0000256" key="9">
    <source>
        <dbReference type="ARBA" id="ARBA00023170"/>
    </source>
</evidence>
<dbReference type="OrthoDB" id="6076970at2759"/>
<dbReference type="EMBL" id="OA885954">
    <property type="protein sequence ID" value="CAD7282501.1"/>
    <property type="molecule type" value="Genomic_DNA"/>
</dbReference>
<dbReference type="PROSITE" id="PS50262">
    <property type="entry name" value="G_PROTEIN_RECEP_F1_2"/>
    <property type="match status" value="1"/>
</dbReference>